<comment type="cofactor">
    <cofactor evidence="13 16">
        <name>Zn(2+)</name>
        <dbReference type="ChEBI" id="CHEBI:29105"/>
    </cofactor>
    <text evidence="13 16">Binds 1 zinc ion.</text>
</comment>
<evidence type="ECO:0000256" key="7">
    <source>
        <dbReference type="ARBA" id="ARBA00022723"/>
    </source>
</evidence>
<feature type="binding site" evidence="16">
    <location>
        <position position="78"/>
    </location>
    <ligand>
        <name>Zn(2+)</name>
        <dbReference type="ChEBI" id="CHEBI:29105"/>
        <note>catalytic</note>
    </ligand>
</feature>
<evidence type="ECO:0000259" key="17">
    <source>
        <dbReference type="PROSITE" id="PS51747"/>
    </source>
</evidence>
<dbReference type="EC" id="1.1.1.193" evidence="13"/>
<dbReference type="GO" id="GO:0050661">
    <property type="term" value="F:NADP binding"/>
    <property type="evidence" value="ECO:0007669"/>
    <property type="project" value="InterPro"/>
</dbReference>
<evidence type="ECO:0000256" key="8">
    <source>
        <dbReference type="ARBA" id="ARBA00022801"/>
    </source>
</evidence>
<dbReference type="Gene3D" id="3.40.430.10">
    <property type="entry name" value="Dihydrofolate Reductase, subunit A"/>
    <property type="match status" value="1"/>
</dbReference>
<dbReference type="OrthoDB" id="9800865at2"/>
<comment type="catalytic activity">
    <reaction evidence="13">
        <text>2,5-diamino-6-hydroxy-4-(5-phosphoribosylamino)-pyrimidine + H2O + H(+) = 5-amino-6-(5-phospho-D-ribosylamino)uracil + NH4(+)</text>
        <dbReference type="Rhea" id="RHEA:21868"/>
        <dbReference type="ChEBI" id="CHEBI:15377"/>
        <dbReference type="ChEBI" id="CHEBI:15378"/>
        <dbReference type="ChEBI" id="CHEBI:28938"/>
        <dbReference type="ChEBI" id="CHEBI:58453"/>
        <dbReference type="ChEBI" id="CHEBI:58614"/>
        <dbReference type="EC" id="3.5.4.26"/>
    </reaction>
</comment>
<feature type="binding site" evidence="15">
    <location>
        <position position="210"/>
    </location>
    <ligand>
        <name>substrate</name>
    </ligand>
</feature>
<keyword evidence="19" id="KW-1185">Reference proteome</keyword>
<dbReference type="GO" id="GO:0008835">
    <property type="term" value="F:diaminohydroxyphosphoribosylaminopyrimidine deaminase activity"/>
    <property type="evidence" value="ECO:0007669"/>
    <property type="project" value="UniProtKB-EC"/>
</dbReference>
<evidence type="ECO:0000256" key="4">
    <source>
        <dbReference type="ARBA" id="ARBA00005259"/>
    </source>
</evidence>
<feature type="binding site" evidence="16">
    <location>
        <position position="87"/>
    </location>
    <ligand>
        <name>Zn(2+)</name>
        <dbReference type="ChEBI" id="CHEBI:29105"/>
        <note>catalytic</note>
    </ligand>
</feature>
<feature type="binding site" evidence="15">
    <location>
        <position position="226"/>
    </location>
    <ligand>
        <name>NADP(+)</name>
        <dbReference type="ChEBI" id="CHEBI:58349"/>
    </ligand>
</feature>
<evidence type="ECO:0000256" key="13">
    <source>
        <dbReference type="PIRNR" id="PIRNR006769"/>
    </source>
</evidence>
<comment type="similarity">
    <text evidence="4 13">In the N-terminal section; belongs to the cytidine and deoxycytidylate deaminase family.</text>
</comment>
<organism evidence="18 19">
    <name type="scientific">Desulfuromusa kysingii</name>
    <dbReference type="NCBI Taxonomy" id="37625"/>
    <lineage>
        <taxon>Bacteria</taxon>
        <taxon>Pseudomonadati</taxon>
        <taxon>Thermodesulfobacteriota</taxon>
        <taxon>Desulfuromonadia</taxon>
        <taxon>Desulfuromonadales</taxon>
        <taxon>Geopsychrobacteraceae</taxon>
        <taxon>Desulfuromusa</taxon>
    </lineage>
</organism>
<evidence type="ECO:0000256" key="16">
    <source>
        <dbReference type="PIRSR" id="PIRSR006769-3"/>
    </source>
</evidence>
<evidence type="ECO:0000256" key="6">
    <source>
        <dbReference type="ARBA" id="ARBA00022619"/>
    </source>
</evidence>
<dbReference type="UniPathway" id="UPA00275">
    <property type="reaction ID" value="UER00401"/>
</dbReference>
<dbReference type="EMBL" id="FNQN01000009">
    <property type="protein sequence ID" value="SEA67146.1"/>
    <property type="molecule type" value="Genomic_DNA"/>
</dbReference>
<dbReference type="GO" id="GO:0008270">
    <property type="term" value="F:zinc ion binding"/>
    <property type="evidence" value="ECO:0007669"/>
    <property type="project" value="InterPro"/>
</dbReference>
<dbReference type="PANTHER" id="PTHR38011">
    <property type="entry name" value="DIHYDROFOLATE REDUCTASE FAMILY PROTEIN (AFU_ORTHOLOGUE AFUA_8G06820)"/>
    <property type="match status" value="1"/>
</dbReference>
<dbReference type="PIRSF" id="PIRSF006769">
    <property type="entry name" value="RibD"/>
    <property type="match status" value="1"/>
</dbReference>
<dbReference type="Pfam" id="PF00383">
    <property type="entry name" value="dCMP_cyt_deam_1"/>
    <property type="match status" value="1"/>
</dbReference>
<evidence type="ECO:0000256" key="2">
    <source>
        <dbReference type="ARBA" id="ARBA00004882"/>
    </source>
</evidence>
<feature type="binding site" evidence="15">
    <location>
        <position position="171"/>
    </location>
    <ligand>
        <name>substrate</name>
    </ligand>
</feature>
<keyword evidence="12" id="KW-0511">Multifunctional enzyme</keyword>
<protein>
    <recommendedName>
        <fullName evidence="13">Riboflavin biosynthesis protein RibD</fullName>
    </recommendedName>
    <domain>
        <recommendedName>
            <fullName evidence="13">Diaminohydroxyphosphoribosylaminopyrimidine deaminase</fullName>
            <shortName evidence="13">DRAP deaminase</shortName>
            <ecNumber evidence="13">3.5.4.26</ecNumber>
        </recommendedName>
        <alternativeName>
            <fullName evidence="13">Riboflavin-specific deaminase</fullName>
        </alternativeName>
    </domain>
    <domain>
        <recommendedName>
            <fullName evidence="13">5-amino-6-(5-phosphoribosylamino)uracil reductase</fullName>
            <ecNumber evidence="13">1.1.1.193</ecNumber>
        </recommendedName>
        <alternativeName>
            <fullName evidence="13">HTP reductase</fullName>
        </alternativeName>
    </domain>
</protein>
<evidence type="ECO:0000256" key="5">
    <source>
        <dbReference type="ARBA" id="ARBA00007417"/>
    </source>
</evidence>
<keyword evidence="9 13" id="KW-0862">Zinc</keyword>
<sequence length="371" mass="39692">MTELKHQHYMQVALNAALKGVGRTAPNPPVGAVIVKSDQIVGVGFHPQAGQPHAEIFALEQAGDNARGADIYVTLEPCSHYGKTPPCADALIAAGIKAVYIGVVDPNPQVAGRGVKKLQNAGVVVQTGVLESECLQLIKPFRKHIVTGLPFTIYKAAVTLDGNTATKSGDSRWVSGEASLLTVHQLRDRVDAIMVGIGTVLNDDPLLNTRLPDGDGRDPMRIVVDSQLRIDPRCRLLTQESTAQSMIATISTDTKKISILRDMGVDVVVLPSVSGRVSLPALWTYLGQQNIQRLLLEGGATLATEALHHELIDQLMVFIAPKLLGGSSLFRLFSGTGCDKMGDAIQLENLDYQQVGEDLLITGDIASCLPD</sequence>
<dbReference type="InterPro" id="IPR004794">
    <property type="entry name" value="Eubact_RibD"/>
</dbReference>
<dbReference type="SUPFAM" id="SSF53927">
    <property type="entry name" value="Cytidine deaminase-like"/>
    <property type="match status" value="1"/>
</dbReference>
<dbReference type="GO" id="GO:0009231">
    <property type="term" value="P:riboflavin biosynthetic process"/>
    <property type="evidence" value="ECO:0007669"/>
    <property type="project" value="UniProtKB-UniPathway"/>
</dbReference>
<proteinExistence type="inferred from homology"/>
<dbReference type="STRING" id="37625.SAMN05660420_02811"/>
<evidence type="ECO:0000256" key="9">
    <source>
        <dbReference type="ARBA" id="ARBA00022833"/>
    </source>
</evidence>
<evidence type="ECO:0000256" key="12">
    <source>
        <dbReference type="ARBA" id="ARBA00023268"/>
    </source>
</evidence>
<evidence type="ECO:0000256" key="1">
    <source>
        <dbReference type="ARBA" id="ARBA00002151"/>
    </source>
</evidence>
<feature type="domain" description="CMP/dCMP-type deaminase" evidence="17">
    <location>
        <begin position="4"/>
        <end position="126"/>
    </location>
</feature>
<comment type="catalytic activity">
    <reaction evidence="13">
        <text>5-amino-6-(5-phospho-D-ribitylamino)uracil + NADP(+) = 5-amino-6-(5-phospho-D-ribosylamino)uracil + NADPH + H(+)</text>
        <dbReference type="Rhea" id="RHEA:17845"/>
        <dbReference type="ChEBI" id="CHEBI:15378"/>
        <dbReference type="ChEBI" id="CHEBI:57783"/>
        <dbReference type="ChEBI" id="CHEBI:58349"/>
        <dbReference type="ChEBI" id="CHEBI:58421"/>
        <dbReference type="ChEBI" id="CHEBI:58453"/>
        <dbReference type="EC" id="1.1.1.193"/>
    </reaction>
</comment>
<dbReference type="PROSITE" id="PS51747">
    <property type="entry name" value="CYT_DCMP_DEAMINASES_2"/>
    <property type="match status" value="1"/>
</dbReference>
<feature type="binding site" evidence="15">
    <location>
        <position position="297"/>
    </location>
    <ligand>
        <name>substrate</name>
    </ligand>
</feature>
<dbReference type="NCBIfam" id="TIGR00326">
    <property type="entry name" value="eubact_ribD"/>
    <property type="match status" value="1"/>
</dbReference>
<keyword evidence="6 13" id="KW-0686">Riboflavin biosynthesis</keyword>
<evidence type="ECO:0000256" key="3">
    <source>
        <dbReference type="ARBA" id="ARBA00004910"/>
    </source>
</evidence>
<dbReference type="EC" id="3.5.4.26" evidence="13"/>
<dbReference type="SUPFAM" id="SSF53597">
    <property type="entry name" value="Dihydrofolate reductase-like"/>
    <property type="match status" value="1"/>
</dbReference>
<accession>A0A1H4D3N7</accession>
<reference evidence="18 19" key="1">
    <citation type="submission" date="2016-10" db="EMBL/GenBank/DDBJ databases">
        <authorList>
            <person name="de Groot N.N."/>
        </authorList>
    </citation>
    <scope>NUCLEOTIDE SEQUENCE [LARGE SCALE GENOMIC DNA]</scope>
    <source>
        <strain evidence="18 19">DSM 7343</strain>
    </source>
</reference>
<dbReference type="AlphaFoldDB" id="A0A1H4D3N7"/>
<dbReference type="InterPro" id="IPR016192">
    <property type="entry name" value="APOBEC/CMP_deaminase_Zn-bd"/>
</dbReference>
<comment type="pathway">
    <text evidence="2 13">Cofactor biosynthesis; riboflavin biosynthesis; 5-amino-6-(D-ribitylamino)uracil from GTP: step 2/4.</text>
</comment>
<evidence type="ECO:0000256" key="11">
    <source>
        <dbReference type="ARBA" id="ARBA00023002"/>
    </source>
</evidence>
<dbReference type="Gene3D" id="3.40.140.10">
    <property type="entry name" value="Cytidine Deaminase, domain 2"/>
    <property type="match status" value="1"/>
</dbReference>
<feature type="active site" description="Proton donor" evidence="14">
    <location>
        <position position="55"/>
    </location>
</feature>
<gene>
    <name evidence="18" type="ORF">SAMN05660420_02811</name>
</gene>
<dbReference type="InterPro" id="IPR011549">
    <property type="entry name" value="RibD_C"/>
</dbReference>
<evidence type="ECO:0000313" key="18">
    <source>
        <dbReference type="EMBL" id="SEA67146.1"/>
    </source>
</evidence>
<dbReference type="GO" id="GO:0008703">
    <property type="term" value="F:5-amino-6-(5-phosphoribosylamino)uracil reductase activity"/>
    <property type="evidence" value="ECO:0007669"/>
    <property type="project" value="UniProtKB-EC"/>
</dbReference>
<comment type="similarity">
    <text evidence="5 13">In the C-terminal section; belongs to the HTP reductase family.</text>
</comment>
<name>A0A1H4D3N7_9BACT</name>
<dbReference type="Proteomes" id="UP000199409">
    <property type="component" value="Unassembled WGS sequence"/>
</dbReference>
<feature type="binding site" evidence="16">
    <location>
        <position position="53"/>
    </location>
    <ligand>
        <name>Zn(2+)</name>
        <dbReference type="ChEBI" id="CHEBI:29105"/>
        <note>catalytic</note>
    </ligand>
</feature>
<keyword evidence="7 13" id="KW-0479">Metal-binding</keyword>
<dbReference type="CDD" id="cd01284">
    <property type="entry name" value="Riboflavin_deaminase-reductase"/>
    <property type="match status" value="1"/>
</dbReference>
<feature type="binding site" evidence="15">
    <location>
        <position position="157"/>
    </location>
    <ligand>
        <name>NADP(+)</name>
        <dbReference type="ChEBI" id="CHEBI:58349"/>
    </ligand>
</feature>
<keyword evidence="10 13" id="KW-0521">NADP</keyword>
<evidence type="ECO:0000313" key="19">
    <source>
        <dbReference type="Proteomes" id="UP000199409"/>
    </source>
</evidence>
<comment type="pathway">
    <text evidence="3 13">Cofactor biosynthesis; riboflavin biosynthesis; 5-amino-6-(D-ribitylamino)uracil from GTP: step 3/4.</text>
</comment>
<dbReference type="Pfam" id="PF01872">
    <property type="entry name" value="RibD_C"/>
    <property type="match status" value="1"/>
</dbReference>
<feature type="binding site" evidence="15">
    <location>
        <position position="207"/>
    </location>
    <ligand>
        <name>substrate</name>
    </ligand>
</feature>
<feature type="binding site" evidence="15">
    <location>
        <position position="187"/>
    </location>
    <ligand>
        <name>substrate</name>
    </ligand>
</feature>
<dbReference type="InterPro" id="IPR002734">
    <property type="entry name" value="RibDG_C"/>
</dbReference>
<dbReference type="NCBIfam" id="TIGR00227">
    <property type="entry name" value="ribD_Cterm"/>
    <property type="match status" value="1"/>
</dbReference>
<evidence type="ECO:0000256" key="10">
    <source>
        <dbReference type="ARBA" id="ARBA00022857"/>
    </source>
</evidence>
<dbReference type="InterPro" id="IPR024072">
    <property type="entry name" value="DHFR-like_dom_sf"/>
</dbReference>
<dbReference type="RefSeq" id="WP_092349915.1">
    <property type="nucleotide sequence ID" value="NZ_FNQN01000009.1"/>
</dbReference>
<comment type="function">
    <text evidence="1 13">Converts 2,5-diamino-6-(ribosylamino)-4(3h)-pyrimidinone 5'-phosphate into 5-amino-6-(ribosylamino)-2,4(1h,3h)-pyrimidinedione 5'-phosphate.</text>
</comment>
<evidence type="ECO:0000256" key="14">
    <source>
        <dbReference type="PIRSR" id="PIRSR006769-1"/>
    </source>
</evidence>
<dbReference type="PROSITE" id="PS00903">
    <property type="entry name" value="CYT_DCMP_DEAMINASES_1"/>
    <property type="match status" value="1"/>
</dbReference>
<dbReference type="PANTHER" id="PTHR38011:SF7">
    <property type="entry name" value="2,5-DIAMINO-6-RIBOSYLAMINO-4(3H)-PYRIMIDINONE 5'-PHOSPHATE REDUCTASE"/>
    <property type="match status" value="1"/>
</dbReference>
<keyword evidence="8 13" id="KW-0378">Hydrolase</keyword>
<evidence type="ECO:0000256" key="15">
    <source>
        <dbReference type="PIRSR" id="PIRSR006769-2"/>
    </source>
</evidence>
<dbReference type="InterPro" id="IPR002125">
    <property type="entry name" value="CMP_dCMP_dom"/>
</dbReference>
<dbReference type="FunFam" id="3.40.140.10:FF:000025">
    <property type="entry name" value="Riboflavin biosynthesis protein RibD"/>
    <property type="match status" value="1"/>
</dbReference>
<dbReference type="InterPro" id="IPR050765">
    <property type="entry name" value="Riboflavin_Biosynth_HTPR"/>
</dbReference>
<feature type="binding site" evidence="15">
    <location>
        <position position="199"/>
    </location>
    <ligand>
        <name>NADP(+)</name>
        <dbReference type="ChEBI" id="CHEBI:58349"/>
    </ligand>
</feature>
<dbReference type="InterPro" id="IPR016193">
    <property type="entry name" value="Cytidine_deaminase-like"/>
</dbReference>
<keyword evidence="11 13" id="KW-0560">Oxidoreductase</keyword>
<feature type="binding site" evidence="15">
    <location>
        <position position="203"/>
    </location>
    <ligand>
        <name>substrate</name>
    </ligand>
</feature>
<feature type="binding site" evidence="15">
    <location>
        <position position="173"/>
    </location>
    <ligand>
        <name>NADP(+)</name>
        <dbReference type="ChEBI" id="CHEBI:58349"/>
    </ligand>
</feature>